<protein>
    <submittedName>
        <fullName evidence="1">Uncharacterized protein</fullName>
    </submittedName>
</protein>
<dbReference type="AlphaFoldDB" id="A0A381RUX0"/>
<accession>A0A381RUX0</accession>
<organism evidence="1">
    <name type="scientific">marine metagenome</name>
    <dbReference type="NCBI Taxonomy" id="408172"/>
    <lineage>
        <taxon>unclassified sequences</taxon>
        <taxon>metagenomes</taxon>
        <taxon>ecological metagenomes</taxon>
    </lineage>
</organism>
<dbReference type="EMBL" id="UINC01002344">
    <property type="protein sequence ID" value="SUZ95660.1"/>
    <property type="molecule type" value="Genomic_DNA"/>
</dbReference>
<feature type="non-terminal residue" evidence="1">
    <location>
        <position position="25"/>
    </location>
</feature>
<sequence>LFVPNEARYQTAPHLDCPHSLTQQL</sequence>
<reference evidence="1" key="1">
    <citation type="submission" date="2018-05" db="EMBL/GenBank/DDBJ databases">
        <authorList>
            <person name="Lanie J.A."/>
            <person name="Ng W.-L."/>
            <person name="Kazmierczak K.M."/>
            <person name="Andrzejewski T.M."/>
            <person name="Davidsen T.M."/>
            <person name="Wayne K.J."/>
            <person name="Tettelin H."/>
            <person name="Glass J.I."/>
            <person name="Rusch D."/>
            <person name="Podicherti R."/>
            <person name="Tsui H.-C.T."/>
            <person name="Winkler M.E."/>
        </authorList>
    </citation>
    <scope>NUCLEOTIDE SEQUENCE</scope>
</reference>
<gene>
    <name evidence="1" type="ORF">METZ01_LOCUS48514</name>
</gene>
<feature type="non-terminal residue" evidence="1">
    <location>
        <position position="1"/>
    </location>
</feature>
<evidence type="ECO:0000313" key="1">
    <source>
        <dbReference type="EMBL" id="SUZ95660.1"/>
    </source>
</evidence>
<name>A0A381RUX0_9ZZZZ</name>
<proteinExistence type="predicted"/>